<evidence type="ECO:0000313" key="9">
    <source>
        <dbReference type="Proteomes" id="UP000245946"/>
    </source>
</evidence>
<evidence type="ECO:0000256" key="7">
    <source>
        <dbReference type="ARBA" id="ARBA00023136"/>
    </source>
</evidence>
<name>A0A316YZ69_9BASI</name>
<keyword evidence="3" id="KW-0812">Transmembrane</keyword>
<dbReference type="EMBL" id="KZ819312">
    <property type="protein sequence ID" value="PWN94501.1"/>
    <property type="molecule type" value="Genomic_DNA"/>
</dbReference>
<dbReference type="OrthoDB" id="1552at2759"/>
<dbReference type="AlphaFoldDB" id="A0A316YZ69"/>
<gene>
    <name evidence="8" type="ORF">FA09DRAFT_354667</name>
</gene>
<keyword evidence="6" id="KW-0496">Mitochondrion</keyword>
<protein>
    <submittedName>
        <fullName evidence="8">Uncharacterized protein</fullName>
    </submittedName>
</protein>
<reference evidence="8 9" key="1">
    <citation type="journal article" date="2018" name="Mol. Biol. Evol.">
        <title>Broad Genomic Sampling Reveals a Smut Pathogenic Ancestry of the Fungal Clade Ustilaginomycotina.</title>
        <authorList>
            <person name="Kijpornyongpan T."/>
            <person name="Mondo S.J."/>
            <person name="Barry K."/>
            <person name="Sandor L."/>
            <person name="Lee J."/>
            <person name="Lipzen A."/>
            <person name="Pangilinan J."/>
            <person name="LaButti K."/>
            <person name="Hainaut M."/>
            <person name="Henrissat B."/>
            <person name="Grigoriev I.V."/>
            <person name="Spatafora J.W."/>
            <person name="Aime M.C."/>
        </authorList>
    </citation>
    <scope>NUCLEOTIDE SEQUENCE [LARGE SCALE GENOMIC DNA]</scope>
    <source>
        <strain evidence="8 9">MCA 4186</strain>
    </source>
</reference>
<dbReference type="Pfam" id="PF07798">
    <property type="entry name" value="CCDC90-like"/>
    <property type="match status" value="1"/>
</dbReference>
<evidence type="ECO:0000256" key="3">
    <source>
        <dbReference type="ARBA" id="ARBA00022692"/>
    </source>
</evidence>
<keyword evidence="5" id="KW-0175">Coiled coil</keyword>
<dbReference type="Proteomes" id="UP000245946">
    <property type="component" value="Unassembled WGS sequence"/>
</dbReference>
<sequence length="178" mass="20104">MLLTRALLLRAEREVREKNLGRITVDNEAYLFSAALSELRTELQVRARHDAAALRSITTLLQREVDGLGQRMGEELGGLKHEAQVAKSLKADLTVEMNNRKSESQQDTNSLEQEIQDLQNRFTISLGDLRVEIEESIRWGATRRALGTSRSFLALSPSGRRIWRAPDMWYHAKGFGAG</sequence>
<evidence type="ECO:0000256" key="2">
    <source>
        <dbReference type="ARBA" id="ARBA00004370"/>
    </source>
</evidence>
<dbReference type="GO" id="GO:0005739">
    <property type="term" value="C:mitochondrion"/>
    <property type="evidence" value="ECO:0007669"/>
    <property type="project" value="UniProtKB-SubCell"/>
</dbReference>
<dbReference type="InterPro" id="IPR024461">
    <property type="entry name" value="CCDC90-like"/>
</dbReference>
<evidence type="ECO:0000256" key="5">
    <source>
        <dbReference type="ARBA" id="ARBA00023054"/>
    </source>
</evidence>
<dbReference type="STRING" id="58919.A0A316YZ69"/>
<keyword evidence="7" id="KW-0472">Membrane</keyword>
<proteinExistence type="predicted"/>
<dbReference type="GeneID" id="37272387"/>
<dbReference type="GO" id="GO:0016020">
    <property type="term" value="C:membrane"/>
    <property type="evidence" value="ECO:0007669"/>
    <property type="project" value="UniProtKB-SubCell"/>
</dbReference>
<evidence type="ECO:0000256" key="4">
    <source>
        <dbReference type="ARBA" id="ARBA00022989"/>
    </source>
</evidence>
<keyword evidence="9" id="KW-1185">Reference proteome</keyword>
<evidence type="ECO:0000256" key="1">
    <source>
        <dbReference type="ARBA" id="ARBA00004173"/>
    </source>
</evidence>
<evidence type="ECO:0000313" key="8">
    <source>
        <dbReference type="EMBL" id="PWN94501.1"/>
    </source>
</evidence>
<organism evidence="8 9">
    <name type="scientific">Tilletiopsis washingtonensis</name>
    <dbReference type="NCBI Taxonomy" id="58919"/>
    <lineage>
        <taxon>Eukaryota</taxon>
        <taxon>Fungi</taxon>
        <taxon>Dikarya</taxon>
        <taxon>Basidiomycota</taxon>
        <taxon>Ustilaginomycotina</taxon>
        <taxon>Exobasidiomycetes</taxon>
        <taxon>Entylomatales</taxon>
        <taxon>Entylomatales incertae sedis</taxon>
        <taxon>Tilletiopsis</taxon>
    </lineage>
</organism>
<comment type="subcellular location">
    <subcellularLocation>
        <location evidence="2">Membrane</location>
    </subcellularLocation>
    <subcellularLocation>
        <location evidence="1">Mitochondrion</location>
    </subcellularLocation>
</comment>
<dbReference type="PANTHER" id="PTHR14360">
    <property type="entry name" value="PROTEIN FMP32, MITOCHONDRIAL"/>
    <property type="match status" value="1"/>
</dbReference>
<keyword evidence="4" id="KW-1133">Transmembrane helix</keyword>
<dbReference type="RefSeq" id="XP_025594780.1">
    <property type="nucleotide sequence ID" value="XM_025744843.1"/>
</dbReference>
<accession>A0A316YZ69</accession>
<dbReference type="PANTHER" id="PTHR14360:SF12">
    <property type="entry name" value="MOZ PROTEIN REPRESENTS A CHROMATIN-ASSOCIATED ACETYLTRANSFERASE"/>
    <property type="match status" value="1"/>
</dbReference>
<evidence type="ECO:0000256" key="6">
    <source>
        <dbReference type="ARBA" id="ARBA00023128"/>
    </source>
</evidence>